<dbReference type="Gene3D" id="3.10.620.30">
    <property type="match status" value="1"/>
</dbReference>
<evidence type="ECO:0000256" key="1">
    <source>
        <dbReference type="SAM" id="SignalP"/>
    </source>
</evidence>
<feature type="domain" description="Transglutaminase-like" evidence="2">
    <location>
        <begin position="302"/>
        <end position="386"/>
    </location>
</feature>
<dbReference type="SUPFAM" id="SSF54001">
    <property type="entry name" value="Cysteine proteinases"/>
    <property type="match status" value="1"/>
</dbReference>
<evidence type="ECO:0000259" key="2">
    <source>
        <dbReference type="Pfam" id="PF01841"/>
    </source>
</evidence>
<keyword evidence="1" id="KW-0732">Signal</keyword>
<dbReference type="InterPro" id="IPR024618">
    <property type="entry name" value="DUF3857"/>
</dbReference>
<dbReference type="Proteomes" id="UP000651271">
    <property type="component" value="Unassembled WGS sequence"/>
</dbReference>
<reference evidence="4 5" key="1">
    <citation type="submission" date="2020-08" db="EMBL/GenBank/DDBJ databases">
        <title>Sphingobacterium sp. DN04309 isolated from aquaculture water.</title>
        <authorList>
            <person name="Zhang M."/>
        </authorList>
    </citation>
    <scope>NUCLEOTIDE SEQUENCE [LARGE SCALE GENOMIC DNA]</scope>
    <source>
        <strain evidence="4 5">DN04309</strain>
    </source>
</reference>
<name>A0ABR7YC99_9SPHI</name>
<gene>
    <name evidence="4" type="ORF">H8B04_05050</name>
</gene>
<protein>
    <submittedName>
        <fullName evidence="4">DUF3857 domain-containing protein</fullName>
    </submittedName>
</protein>
<dbReference type="EMBL" id="JACOIJ010000006">
    <property type="protein sequence ID" value="MBD1428934.1"/>
    <property type="molecule type" value="Genomic_DNA"/>
</dbReference>
<sequence>MPKFLSILFMLLLFSYVKAQDFSFGKISKEDFDQDTYAPHAEAIVLQEFGRARIEYQDIKGELVLRFYYHTKIFIKNKEGLDYANFTVPLYKSNSNRETIDGIKGITYNLLEDGKIEKIDLEKKNILTEKVSENRDAVKIALANVKEGSIIELRYTTESPFLYNLESWQFQSYIPKKHSEFISEIPEICQYNVNMKGYVKLDTRKTLPYDTKIVTSTGDVRGTQTIYIAKNIPAFIREDYMTSPKNFMGTLTFELASFSIPFGPRHNYTSTWENVRDQLYGADNFGKELSRTGLFKSILPTVIKDDMTPYAKANAIYNYIKSQIKWNKSYGLFTDNGVKKALEQRSGNTADINLALISALQAANIDASPVILSTRDNGMPALFRPTITDYNYVVAHIELDSIEYLLDASDAHAPFGNLPLRCINYQGNLLKKTGYKWVKLESLLSSRVSYDFTGELSEDGTLRGTLNSMRNGYSATNRREEIFSHNSLEEYKEKVYEETVNYRINNHEIHNLDDPSQMLTETQEIEFKNFANINGGDLKFIPFITGKTTKNPFNLDERSYPVDLGSNLEESFILNIKLPTSYTIKNKPKNINMALADKSARYLYIIKESEGTLIVQIQSLINKPIFLPDEYLDLKEFFSHIIQSQSLDITVGKSSI</sequence>
<dbReference type="InterPro" id="IPR002931">
    <property type="entry name" value="Transglutaminase-like"/>
</dbReference>
<feature type="domain" description="DUF3857" evidence="3">
    <location>
        <begin position="67"/>
        <end position="206"/>
    </location>
</feature>
<organism evidence="4 5">
    <name type="scientific">Sphingobacterium litopenaei</name>
    <dbReference type="NCBI Taxonomy" id="2763500"/>
    <lineage>
        <taxon>Bacteria</taxon>
        <taxon>Pseudomonadati</taxon>
        <taxon>Bacteroidota</taxon>
        <taxon>Sphingobacteriia</taxon>
        <taxon>Sphingobacteriales</taxon>
        <taxon>Sphingobacteriaceae</taxon>
        <taxon>Sphingobacterium</taxon>
    </lineage>
</organism>
<proteinExistence type="predicted"/>
<feature type="signal peptide" evidence="1">
    <location>
        <begin position="1"/>
        <end position="19"/>
    </location>
</feature>
<dbReference type="Gene3D" id="2.60.40.3140">
    <property type="match status" value="1"/>
</dbReference>
<dbReference type="Gene3D" id="2.60.120.1130">
    <property type="match status" value="1"/>
</dbReference>
<dbReference type="InterPro" id="IPR038765">
    <property type="entry name" value="Papain-like_cys_pep_sf"/>
</dbReference>
<dbReference type="Pfam" id="PF12969">
    <property type="entry name" value="DUF3857"/>
    <property type="match status" value="1"/>
</dbReference>
<dbReference type="Pfam" id="PF01841">
    <property type="entry name" value="Transglut_core"/>
    <property type="match status" value="1"/>
</dbReference>
<evidence type="ECO:0000259" key="3">
    <source>
        <dbReference type="Pfam" id="PF12969"/>
    </source>
</evidence>
<evidence type="ECO:0000313" key="4">
    <source>
        <dbReference type="EMBL" id="MBD1428934.1"/>
    </source>
</evidence>
<comment type="caution">
    <text evidence="4">The sequence shown here is derived from an EMBL/GenBank/DDBJ whole genome shotgun (WGS) entry which is preliminary data.</text>
</comment>
<evidence type="ECO:0000313" key="5">
    <source>
        <dbReference type="Proteomes" id="UP000651271"/>
    </source>
</evidence>
<keyword evidence="5" id="KW-1185">Reference proteome</keyword>
<accession>A0ABR7YC99</accession>
<feature type="chain" id="PRO_5045715033" evidence="1">
    <location>
        <begin position="20"/>
        <end position="656"/>
    </location>
</feature>